<organism evidence="3 4">
    <name type="scientific">candidate division WOR_3 bacterium SM23_60</name>
    <dbReference type="NCBI Taxonomy" id="1703780"/>
    <lineage>
        <taxon>Bacteria</taxon>
        <taxon>Bacteria division WOR-3</taxon>
    </lineage>
</organism>
<evidence type="ECO:0000259" key="2">
    <source>
        <dbReference type="Pfam" id="PF13439"/>
    </source>
</evidence>
<gene>
    <name evidence="3" type="ORF">AMJ87_13670</name>
</gene>
<dbReference type="PANTHER" id="PTHR12526:SF572">
    <property type="entry name" value="BLL5144 PROTEIN"/>
    <property type="match status" value="1"/>
</dbReference>
<proteinExistence type="predicted"/>
<dbReference type="Pfam" id="PF13439">
    <property type="entry name" value="Glyco_transf_4"/>
    <property type="match status" value="1"/>
</dbReference>
<evidence type="ECO:0000259" key="1">
    <source>
        <dbReference type="Pfam" id="PF00534"/>
    </source>
</evidence>
<dbReference type="PANTHER" id="PTHR12526">
    <property type="entry name" value="GLYCOSYLTRANSFERASE"/>
    <property type="match status" value="1"/>
</dbReference>
<dbReference type="InterPro" id="IPR028098">
    <property type="entry name" value="Glyco_trans_4-like_N"/>
</dbReference>
<dbReference type="Gene3D" id="3.40.50.2000">
    <property type="entry name" value="Glycogen Phosphorylase B"/>
    <property type="match status" value="2"/>
</dbReference>
<dbReference type="GO" id="GO:0016757">
    <property type="term" value="F:glycosyltransferase activity"/>
    <property type="evidence" value="ECO:0007669"/>
    <property type="project" value="InterPro"/>
</dbReference>
<feature type="non-terminal residue" evidence="3">
    <location>
        <position position="291"/>
    </location>
</feature>
<protein>
    <submittedName>
        <fullName evidence="3">Glycosyl transferase family 1</fullName>
    </submittedName>
</protein>
<sequence length="291" mass="33164">MKQTKRKRLKRIAFVGNYLPRQCGIATFTTDLCESIASEFTKLTCFALAVNDVEAGYNYPPRVRFELTQNDIVSYRRTADFLNINNIDLVSLQHEYGIFGGIAGSHILTLLRELRMPLVTTLHTVLRKPDPNQRKVMLELIHLSDRLVVMSQKAAEFLHDVYKTPQEKIEIIPHGIPDIPFVDSNFYKDQFGIEGKIVLLTFGLLSPNKGIENMIKALPAVLKRYPNAVYVVVGVTHPHTLKHEGESYRLSLELLAEECGVKKGIIFHNRFVSLDELVKFICTTDIYITPY</sequence>
<keyword evidence="3" id="KW-0808">Transferase</keyword>
<evidence type="ECO:0000313" key="4">
    <source>
        <dbReference type="Proteomes" id="UP000051096"/>
    </source>
</evidence>
<feature type="domain" description="Glycosyl transferase family 1" evidence="1">
    <location>
        <begin position="186"/>
        <end position="290"/>
    </location>
</feature>
<evidence type="ECO:0000313" key="3">
    <source>
        <dbReference type="EMBL" id="KPK67225.1"/>
    </source>
</evidence>
<dbReference type="Proteomes" id="UP000051096">
    <property type="component" value="Unassembled WGS sequence"/>
</dbReference>
<reference evidence="3 4" key="1">
    <citation type="journal article" date="2015" name="Microbiome">
        <title>Genomic resolution of linkages in carbon, nitrogen, and sulfur cycling among widespread estuary sediment bacteria.</title>
        <authorList>
            <person name="Baker B.J."/>
            <person name="Lazar C.S."/>
            <person name="Teske A.P."/>
            <person name="Dick G.J."/>
        </authorList>
    </citation>
    <scope>NUCLEOTIDE SEQUENCE [LARGE SCALE GENOMIC DNA]</scope>
    <source>
        <strain evidence="3">SM23_60</strain>
    </source>
</reference>
<accession>A0A0S8G373</accession>
<dbReference type="SUPFAM" id="SSF53756">
    <property type="entry name" value="UDP-Glycosyltransferase/glycogen phosphorylase"/>
    <property type="match status" value="1"/>
</dbReference>
<dbReference type="Pfam" id="PF00534">
    <property type="entry name" value="Glycos_transf_1"/>
    <property type="match status" value="1"/>
</dbReference>
<feature type="domain" description="Glycosyltransferase subfamily 4-like N-terminal" evidence="2">
    <location>
        <begin position="24"/>
        <end position="176"/>
    </location>
</feature>
<name>A0A0S8G373_UNCW3</name>
<dbReference type="AlphaFoldDB" id="A0A0S8G373"/>
<dbReference type="EMBL" id="LJUO01000233">
    <property type="protein sequence ID" value="KPK67225.1"/>
    <property type="molecule type" value="Genomic_DNA"/>
</dbReference>
<dbReference type="InterPro" id="IPR001296">
    <property type="entry name" value="Glyco_trans_1"/>
</dbReference>
<comment type="caution">
    <text evidence="3">The sequence shown here is derived from an EMBL/GenBank/DDBJ whole genome shotgun (WGS) entry which is preliminary data.</text>
</comment>